<evidence type="ECO:0008006" key="5">
    <source>
        <dbReference type="Google" id="ProtNLM"/>
    </source>
</evidence>
<name>A0A3A9VX63_9ACTN</name>
<comment type="caution">
    <text evidence="1">The sequence shown here is derived from an EMBL/GenBank/DDBJ whole genome shotgun (WGS) entry which is preliminary data.</text>
</comment>
<dbReference type="Gene3D" id="3.40.50.150">
    <property type="entry name" value="Vaccinia Virus protein VP39"/>
    <property type="match status" value="1"/>
</dbReference>
<dbReference type="InterPro" id="IPR029063">
    <property type="entry name" value="SAM-dependent_MTases_sf"/>
</dbReference>
<evidence type="ECO:0000313" key="1">
    <source>
        <dbReference type="EMBL" id="RKN05349.1"/>
    </source>
</evidence>
<dbReference type="Proteomes" id="UP000268652">
    <property type="component" value="Unassembled WGS sequence"/>
</dbReference>
<evidence type="ECO:0000313" key="3">
    <source>
        <dbReference type="Proteomes" id="UP000268652"/>
    </source>
</evidence>
<dbReference type="EMBL" id="RBDX01000027">
    <property type="protein sequence ID" value="RKN05349.1"/>
    <property type="molecule type" value="Genomic_DNA"/>
</dbReference>
<organism evidence="1 4">
    <name type="scientific">Streptomyces radicis</name>
    <dbReference type="NCBI Taxonomy" id="1750517"/>
    <lineage>
        <taxon>Bacteria</taxon>
        <taxon>Bacillati</taxon>
        <taxon>Actinomycetota</taxon>
        <taxon>Actinomycetes</taxon>
        <taxon>Kitasatosporales</taxon>
        <taxon>Streptomycetaceae</taxon>
        <taxon>Streptomyces</taxon>
    </lineage>
</organism>
<dbReference type="SUPFAM" id="SSF53335">
    <property type="entry name" value="S-adenosyl-L-methionine-dependent methyltransferases"/>
    <property type="match status" value="1"/>
</dbReference>
<dbReference type="EMBL" id="RBDY01000025">
    <property type="protein sequence ID" value="RKN16856.1"/>
    <property type="molecule type" value="Genomic_DNA"/>
</dbReference>
<gene>
    <name evidence="2" type="ORF">D7318_24725</name>
    <name evidence="1" type="ORF">D7319_25360</name>
</gene>
<evidence type="ECO:0000313" key="4">
    <source>
        <dbReference type="Proteomes" id="UP000275024"/>
    </source>
</evidence>
<accession>A0A3A9VX63</accession>
<reference evidence="3 4" key="1">
    <citation type="submission" date="2018-09" db="EMBL/GenBank/DDBJ databases">
        <title>Streptomyces sp. nov. DS1-2, an endophytic actinomycete isolated from roots of Dendrobium scabrilingue.</title>
        <authorList>
            <person name="Kuncharoen N."/>
            <person name="Kudo T."/>
            <person name="Ohkuma M."/>
            <person name="Yuki M."/>
            <person name="Tanasupawat S."/>
        </authorList>
    </citation>
    <scope>NUCLEOTIDE SEQUENCE [LARGE SCALE GENOMIC DNA]</scope>
    <source>
        <strain evidence="1 4">AZ1-7</strain>
        <strain evidence="2 3">DS1-2</strain>
    </source>
</reference>
<dbReference type="AlphaFoldDB" id="A0A3A9VX63"/>
<dbReference type="OrthoDB" id="5491442at2"/>
<evidence type="ECO:0000313" key="2">
    <source>
        <dbReference type="EMBL" id="RKN16856.1"/>
    </source>
</evidence>
<keyword evidence="3" id="KW-1185">Reference proteome</keyword>
<protein>
    <recommendedName>
        <fullName evidence="5">Nodulation protein S (NodS)</fullName>
    </recommendedName>
</protein>
<sequence>MGSARRRTGSSVAKTVVAFRAEDVVLDFLSVLDATKDEELRVLVASTGERVTLRARTTPDERVAALASARAAAAADTRDAPVTADALRAWLASVGGTGPLEVWTHSPADDRRTRRLLGHDTAIAAGAAHGSGNSGGTVWHAVGDSPYLQFRADDERPLTPALIRAKLDFVNAHRPHLLGLDDPEEAVTTARVPAVERFFRSDPEERGRLYALMSSLDDGAATVADPWEFETSPYERERLDATAAWVTRWCPPGEGRLVEAGACEGALTRRLADKGYAVEATEPNAAFRRRLERAAHGPGVTVHPHGLDDLARAAALPAAAYLLIEMLYYGQDLDALRRLPTDRLFVALAPDWFDERLRPWLDADPGWRVRDRAELVAPRLESVCGARAHLVKRGSRGVLLERSHG</sequence>
<proteinExistence type="predicted"/>
<dbReference type="Proteomes" id="UP000275024">
    <property type="component" value="Unassembled WGS sequence"/>
</dbReference>